<dbReference type="EMBL" id="MQWD01000001">
    <property type="protein sequence ID" value="PAP75369.1"/>
    <property type="molecule type" value="Genomic_DNA"/>
</dbReference>
<feature type="chain" id="PRO_5012131193" evidence="2">
    <location>
        <begin position="29"/>
        <end position="1064"/>
    </location>
</feature>
<proteinExistence type="predicted"/>
<accession>A0A271IXX0</accession>
<dbReference type="Gene3D" id="2.60.40.4070">
    <property type="match status" value="1"/>
</dbReference>
<evidence type="ECO:0000256" key="1">
    <source>
        <dbReference type="SAM" id="MobiDB-lite"/>
    </source>
</evidence>
<dbReference type="InterPro" id="IPR013783">
    <property type="entry name" value="Ig-like_fold"/>
</dbReference>
<feature type="signal peptide" evidence="2">
    <location>
        <begin position="1"/>
        <end position="28"/>
    </location>
</feature>
<reference evidence="3 4" key="1">
    <citation type="submission" date="2016-11" db="EMBL/GenBank/DDBJ databases">
        <title>Study of marine rhodopsin-containing bacteria.</title>
        <authorList>
            <person name="Yoshizawa S."/>
            <person name="Kumagai Y."/>
            <person name="Kogure K."/>
        </authorList>
    </citation>
    <scope>NUCLEOTIDE SEQUENCE [LARGE SCALE GENOMIC DNA]</scope>
    <source>
        <strain evidence="3 4">SAORIC-28</strain>
    </source>
</reference>
<dbReference type="RefSeq" id="WP_095509002.1">
    <property type="nucleotide sequence ID" value="NZ_MQWD01000001.1"/>
</dbReference>
<gene>
    <name evidence="3" type="ORF">BSZ37_02365</name>
</gene>
<keyword evidence="2" id="KW-0732">Signal</keyword>
<evidence type="ECO:0000256" key="2">
    <source>
        <dbReference type="SAM" id="SignalP"/>
    </source>
</evidence>
<dbReference type="AlphaFoldDB" id="A0A271IXX0"/>
<organism evidence="3 4">
    <name type="scientific">Rubrivirga marina</name>
    <dbReference type="NCBI Taxonomy" id="1196024"/>
    <lineage>
        <taxon>Bacteria</taxon>
        <taxon>Pseudomonadati</taxon>
        <taxon>Rhodothermota</taxon>
        <taxon>Rhodothermia</taxon>
        <taxon>Rhodothermales</taxon>
        <taxon>Rubricoccaceae</taxon>
        <taxon>Rubrivirga</taxon>
    </lineage>
</organism>
<keyword evidence="4" id="KW-1185">Reference proteome</keyword>
<sequence length="1064" mass="116739">MPTSSRLLSRLVLCVCAGSLLAALPASAQRRPEAGREFRRTGIHDGNLVYTRFANFGNLGSRTEPPKMEWPKGSGTWYGFEFVMMAGAEVVDATGSTVRIVSENYTNPGSFDISPDGTHTYGWEPLAGYFNPGAANNLGYPAMSHMDNTWPDRWPHDYPGNAGERDGRWNGEFGAYTRADQESYYVMDDRNNDEYEYYPFTGSAQDSTDLRGLGLEVAVRGYQWVNVQAEDILIVRYDIRNVSDKDLDKVVFGMYVDPAIGGEGDSVDDLADFQREDDITYMWDRDGLDNRGRPGVGYFGFAFLESPGEPLDNVDNDENGITDETQDNERGSWIAGQSAIRSYVTSTYDLEAFEAASGPLESLPAYVAGEWWTGDEDLDWVAFADANGNAVRDGDELLIDDVGSDGVGPQDENYPGPDSDGTEDNGRPDQGEPNFGQTDNNESDQIGLTSFLLRPAGNVSDDARTWSEMEPGRFGGETPSNVAFIYGSGYFSLPIGETRKFAIATVFGRDYDDIIRNKRTMQRIYDADYSFAKPPNKPELTAIPGNGQVTLRWDDAAELSRDPIYGRDFEGYLVYRSTDPSFNSIKTITDAYGNPILWEPIAQFDRADGLEGPHPIQIGETGAVYNTGSDSGLQYFYVDKGLDNGRRYYYAIVSYDTGYDDDFFERGISERDQLVPIAPSESSKIIQTDLIGNVVFLDTNTASVVPNAPAAGYVAGDIEGDIEQAGPSTGRVAVDVVVPDQLADGSRYRITFSDTTSARLTQGVRIEETTSGRVVYEAPFDSLSLARQLIDGMVFHVSSPAEPAPLTAEWTEGDATLAANVGLPESNRAVPIPDDIEIRVGEMGVDTTYTQFVFEEGTPVDFEVVGTTTGRRYDFFLEEVPPADGRITPGDVLTLVVDPQGFQYDLGWEFTFGTSGGGTVRVPEAGDVFRLTVTKPFSSLDQVTFSTTASQFDAAAATTGLEGIYVVPDPYVTNASWERPLFNASGRGERRIDFVNLPPQCTIRIYNMAGVLVQTLEHDSMLQDGSESWDLVSKDGLSVSFGVYIYHVEAPGIGEHIGKFTLIK</sequence>
<dbReference type="Gene3D" id="2.60.40.10">
    <property type="entry name" value="Immunoglobulins"/>
    <property type="match status" value="1"/>
</dbReference>
<name>A0A271IXX0_9BACT</name>
<comment type="caution">
    <text evidence="3">The sequence shown here is derived from an EMBL/GenBank/DDBJ whole genome shotgun (WGS) entry which is preliminary data.</text>
</comment>
<dbReference type="OrthoDB" id="9807496at2"/>
<protein>
    <submittedName>
        <fullName evidence="3">Uncharacterized protein</fullName>
    </submittedName>
</protein>
<dbReference type="Proteomes" id="UP000216339">
    <property type="component" value="Unassembled WGS sequence"/>
</dbReference>
<evidence type="ECO:0000313" key="3">
    <source>
        <dbReference type="EMBL" id="PAP75369.1"/>
    </source>
</evidence>
<evidence type="ECO:0000313" key="4">
    <source>
        <dbReference type="Proteomes" id="UP000216339"/>
    </source>
</evidence>
<feature type="region of interest" description="Disordered" evidence="1">
    <location>
        <begin position="399"/>
        <end position="443"/>
    </location>
</feature>